<dbReference type="EMBL" id="CP008941">
    <property type="protein sequence ID" value="AIK95618.1"/>
    <property type="molecule type" value="Genomic_DNA"/>
</dbReference>
<gene>
    <name evidence="1" type="ORF">ID47_00910</name>
</gene>
<dbReference type="KEGG" id="paca:ID47_00910"/>
<evidence type="ECO:0000313" key="2">
    <source>
        <dbReference type="Proteomes" id="UP000028926"/>
    </source>
</evidence>
<name>A0A077AVE6_9PROT</name>
<reference evidence="1 2" key="1">
    <citation type="submission" date="2014-07" db="EMBL/GenBank/DDBJ databases">
        <title>Comparative genomic insights into amoeba endosymbionts belonging to the families of Holosporaceae and Candidatus Midichloriaceae within Rickettsiales.</title>
        <authorList>
            <person name="Wang Z."/>
            <person name="Wu M."/>
        </authorList>
    </citation>
    <scope>NUCLEOTIDE SEQUENCE [LARGE SCALE GENOMIC DNA]</scope>
    <source>
        <strain evidence="1">PRA3</strain>
    </source>
</reference>
<sequence length="86" mass="10599">MMLERHSEVDPTPLYHWFSIMHPALGRLWYNFNKYLEHWGRRKYKRFARHKRQAQEYVRYLAKTNPPLFIGSLEQYDGPRGRSRMS</sequence>
<proteinExistence type="predicted"/>
<dbReference type="HOGENOM" id="CLU_2492114_0_0_5"/>
<dbReference type="AlphaFoldDB" id="A0A077AVE6"/>
<evidence type="ECO:0000313" key="1">
    <source>
        <dbReference type="EMBL" id="AIK95618.1"/>
    </source>
</evidence>
<protein>
    <submittedName>
        <fullName evidence="1">Uncharacterized protein</fullName>
    </submittedName>
</protein>
<dbReference type="Proteomes" id="UP000028926">
    <property type="component" value="Chromosome"/>
</dbReference>
<keyword evidence="2" id="KW-1185">Reference proteome</keyword>
<accession>A0A077AVE6</accession>
<organism evidence="1 2">
    <name type="scientific">Candidatus Odyssella acanthamoebae</name>
    <dbReference type="NCBI Taxonomy" id="91604"/>
    <lineage>
        <taxon>Bacteria</taxon>
        <taxon>Pseudomonadati</taxon>
        <taxon>Pseudomonadota</taxon>
        <taxon>Alphaproteobacteria</taxon>
        <taxon>Holosporales</taxon>
        <taxon>Candidatus Paracaedibacteraceae</taxon>
        <taxon>Candidatus Odyssella</taxon>
    </lineage>
</organism>